<gene>
    <name evidence="1" type="ORF">PPYR_07025</name>
</gene>
<keyword evidence="2" id="KW-1185">Reference proteome</keyword>
<dbReference type="PANTHER" id="PTHR31508">
    <property type="entry name" value="PROTEIN PITCHFORK"/>
    <property type="match status" value="1"/>
</dbReference>
<dbReference type="OrthoDB" id="8189408at2759"/>
<dbReference type="PANTHER" id="PTHR31508:SF2">
    <property type="entry name" value="PROTEIN PITCHFORK"/>
    <property type="match status" value="1"/>
</dbReference>
<dbReference type="InParanoid" id="A0A5N4AP75"/>
<dbReference type="EMBL" id="VVIM01000005">
    <property type="protein sequence ID" value="KAB0799145.1"/>
    <property type="molecule type" value="Genomic_DNA"/>
</dbReference>
<name>A0A5N4AP75_PHOPY</name>
<dbReference type="InterPro" id="IPR033602">
    <property type="entry name" value="CIMAP3"/>
</dbReference>
<proteinExistence type="predicted"/>
<comment type="caution">
    <text evidence="1">The sequence shown here is derived from an EMBL/GenBank/DDBJ whole genome shotgun (WGS) entry which is preliminary data.</text>
</comment>
<evidence type="ECO:0000313" key="2">
    <source>
        <dbReference type="Proteomes" id="UP000327044"/>
    </source>
</evidence>
<dbReference type="GO" id="GO:0031344">
    <property type="term" value="P:regulation of cell projection organization"/>
    <property type="evidence" value="ECO:0007669"/>
    <property type="project" value="TreeGrafter"/>
</dbReference>
<sequence>MRKLQENIRHGRTCPYKYSALPLEFEYVVERIKPQRVCFGSAVQRDTNPIGRGISAFQKRFAYELNDKVTPQTYTYNHLTSGVARLANKVRSKKGVSGLCNGAERFPNKIFMRIPSPTRYTTEPFQKTFKQNFVPFNKKVGRKLTSLSRTPGPGHYCVTKKLCRRTKCDYNFGLPKIIPAVEVECTAKALHNCGRCGDICKDDYWHKNYTSFLCHICMEEEKVLREDFTMKQLKEFQKIRLCWYKHNHEGVDAYTQLYSDEKLKRRERCENYLNLYIDSINK</sequence>
<evidence type="ECO:0000313" key="1">
    <source>
        <dbReference type="EMBL" id="KAB0799145.1"/>
    </source>
</evidence>
<dbReference type="AlphaFoldDB" id="A0A5N4AP75"/>
<accession>A0A5N4AP75</accession>
<organism evidence="1 2">
    <name type="scientific">Photinus pyralis</name>
    <name type="common">Common eastern firefly</name>
    <name type="synonym">Lampyris pyralis</name>
    <dbReference type="NCBI Taxonomy" id="7054"/>
    <lineage>
        <taxon>Eukaryota</taxon>
        <taxon>Metazoa</taxon>
        <taxon>Ecdysozoa</taxon>
        <taxon>Arthropoda</taxon>
        <taxon>Hexapoda</taxon>
        <taxon>Insecta</taxon>
        <taxon>Pterygota</taxon>
        <taxon>Neoptera</taxon>
        <taxon>Endopterygota</taxon>
        <taxon>Coleoptera</taxon>
        <taxon>Polyphaga</taxon>
        <taxon>Elateriformia</taxon>
        <taxon>Elateroidea</taxon>
        <taxon>Lampyridae</taxon>
        <taxon>Lampyrinae</taxon>
        <taxon>Photinus</taxon>
    </lineage>
</organism>
<dbReference type="Proteomes" id="UP000327044">
    <property type="component" value="Unassembled WGS sequence"/>
</dbReference>
<dbReference type="GO" id="GO:0008092">
    <property type="term" value="F:cytoskeletal protein binding"/>
    <property type="evidence" value="ECO:0007669"/>
    <property type="project" value="TreeGrafter"/>
</dbReference>
<protein>
    <submittedName>
        <fullName evidence="1">Uncharacterized protein</fullName>
    </submittedName>
</protein>
<reference evidence="1 2" key="1">
    <citation type="journal article" date="2018" name="Elife">
        <title>Firefly genomes illuminate parallel origins of bioluminescence in beetles.</title>
        <authorList>
            <person name="Fallon T.R."/>
            <person name="Lower S.E."/>
            <person name="Chang C.H."/>
            <person name="Bessho-Uehara M."/>
            <person name="Martin G.J."/>
            <person name="Bewick A.J."/>
            <person name="Behringer M."/>
            <person name="Debat H.J."/>
            <person name="Wong I."/>
            <person name="Day J.C."/>
            <person name="Suvorov A."/>
            <person name="Silva C.J."/>
            <person name="Stanger-Hall K.F."/>
            <person name="Hall D.W."/>
            <person name="Schmitz R.J."/>
            <person name="Nelson D.R."/>
            <person name="Lewis S.M."/>
            <person name="Shigenobu S."/>
            <person name="Bybee S.M."/>
            <person name="Larracuente A.M."/>
            <person name="Oba Y."/>
            <person name="Weng J.K."/>
        </authorList>
    </citation>
    <scope>NUCLEOTIDE SEQUENCE [LARGE SCALE GENOMIC DNA]</scope>
    <source>
        <strain evidence="1">1611_PpyrPB1</strain>
        <tissue evidence="1">Whole body</tissue>
    </source>
</reference>